<keyword evidence="1" id="KW-0812">Transmembrane</keyword>
<evidence type="ECO:0000256" key="1">
    <source>
        <dbReference type="SAM" id="Phobius"/>
    </source>
</evidence>
<sequence>MKIRHFFYKIVCILKKLIIFAFVMKWNALHK</sequence>
<organism evidence="2 3">
    <name type="scientific">Flavobacterium phage vB_FspS_snusmum6-1</name>
    <dbReference type="NCBI Taxonomy" id="2686273"/>
    <lineage>
        <taxon>Viruses</taxon>
        <taxon>Duplodnaviria</taxon>
        <taxon>Heunggongvirae</taxon>
        <taxon>Uroviricota</taxon>
        <taxon>Caudoviricetes</taxon>
        <taxon>Muminvirus</taxon>
        <taxon>Muminvirus snusmum</taxon>
    </lineage>
</organism>
<keyword evidence="1" id="KW-0472">Membrane</keyword>
<feature type="transmembrane region" description="Helical" evidence="1">
    <location>
        <begin position="6"/>
        <end position="24"/>
    </location>
</feature>
<proteinExistence type="predicted"/>
<evidence type="ECO:0000313" key="3">
    <source>
        <dbReference type="Proteomes" id="UP000464215"/>
    </source>
</evidence>
<name>A0A6B9LFH0_9CAUD</name>
<gene>
    <name evidence="2" type="ORF">snusmum61_gp042</name>
</gene>
<protein>
    <submittedName>
        <fullName evidence="2">Uncharacterized protein</fullName>
    </submittedName>
</protein>
<dbReference type="Proteomes" id="UP000464215">
    <property type="component" value="Segment"/>
</dbReference>
<keyword evidence="1" id="KW-1133">Transmembrane helix</keyword>
<evidence type="ECO:0000313" key="2">
    <source>
        <dbReference type="EMBL" id="QHB40616.1"/>
    </source>
</evidence>
<accession>A0A6B9LFH0</accession>
<dbReference type="EMBL" id="MN812234">
    <property type="protein sequence ID" value="QHB40616.1"/>
    <property type="molecule type" value="Genomic_DNA"/>
</dbReference>
<keyword evidence="3" id="KW-1185">Reference proteome</keyword>
<reference evidence="2 3" key="1">
    <citation type="journal article" date="2020" name="Viruses">
        <title>Diversity and Host Interactions Among Virulent and Temperate Baltic Sea Flavobacterium Phages.</title>
        <authorList>
            <person name="Nilsson E."/>
            <person name="Bayfield O.W."/>
            <person name="Lundin D."/>
            <person name="Antson A.A."/>
            <person name="Holmfeldt K."/>
        </authorList>
    </citation>
    <scope>NUCLEOTIDE SEQUENCE [LARGE SCALE GENOMIC DNA]</scope>
</reference>